<sequence length="26" mass="2839">MHQVTAGHYTPVLMVMQSFKASSGCK</sequence>
<evidence type="ECO:0000313" key="2">
    <source>
        <dbReference type="Proteomes" id="UP000279457"/>
    </source>
</evidence>
<gene>
    <name evidence="1" type="ORF">EB241_21070</name>
</gene>
<reference evidence="1 2" key="1">
    <citation type="submission" date="2018-10" db="EMBL/GenBank/DDBJ databases">
        <title>Draft genome sequence for the type isolate of Erwinia psidii, agent causal of bacterial blight in guava (Psidium guajava) and wilt and die-back of Eucalyptus spp.</title>
        <authorList>
            <person name="Hermenegildo P.S."/>
            <person name="Santos S.A."/>
            <person name="Guimaraes L.M.S."/>
            <person name="Vidigal P.M.P."/>
            <person name="Pereira I.C."/>
            <person name="Badel J.L."/>
            <person name="Alfenas-Zerbini P."/>
            <person name="Ferreira M.A.S.V."/>
            <person name="Alfenas A.C."/>
        </authorList>
    </citation>
    <scope>NUCLEOTIDE SEQUENCE [LARGE SCALE GENOMIC DNA]</scope>
    <source>
        <strain evidence="1 2">IBSBF 435</strain>
    </source>
</reference>
<dbReference type="Proteomes" id="UP000279457">
    <property type="component" value="Unassembled WGS sequence"/>
</dbReference>
<evidence type="ECO:0000313" key="1">
    <source>
        <dbReference type="EMBL" id="RQM36341.1"/>
    </source>
</evidence>
<keyword evidence="2" id="KW-1185">Reference proteome</keyword>
<name>A0A3N6SCP9_9GAMM</name>
<protein>
    <submittedName>
        <fullName evidence="1">Uncharacterized protein</fullName>
    </submittedName>
</protein>
<organism evidence="1 2">
    <name type="scientific">Erwinia psidii</name>
    <dbReference type="NCBI Taxonomy" id="69224"/>
    <lineage>
        <taxon>Bacteria</taxon>
        <taxon>Pseudomonadati</taxon>
        <taxon>Pseudomonadota</taxon>
        <taxon>Gammaproteobacteria</taxon>
        <taxon>Enterobacterales</taxon>
        <taxon>Erwiniaceae</taxon>
        <taxon>Erwinia</taxon>
    </lineage>
</organism>
<dbReference type="AlphaFoldDB" id="A0A3N6SCP9"/>
<accession>A0A3N6SCP9</accession>
<proteinExistence type="predicted"/>
<dbReference type="EMBL" id="RHHM01000027">
    <property type="protein sequence ID" value="RQM36341.1"/>
    <property type="molecule type" value="Genomic_DNA"/>
</dbReference>
<comment type="caution">
    <text evidence="1">The sequence shown here is derived from an EMBL/GenBank/DDBJ whole genome shotgun (WGS) entry which is preliminary data.</text>
</comment>